<dbReference type="PANTHER" id="PTHR37937">
    <property type="entry name" value="CONJUGATIVE TRANSFER: DNA TRANSPORT"/>
    <property type="match status" value="1"/>
</dbReference>
<evidence type="ECO:0000256" key="1">
    <source>
        <dbReference type="ARBA" id="ARBA00004651"/>
    </source>
</evidence>
<dbReference type="CDD" id="cd01127">
    <property type="entry name" value="TrwB_TraG_TraD_VirD4"/>
    <property type="match status" value="1"/>
</dbReference>
<feature type="transmembrane region" description="Helical" evidence="7">
    <location>
        <begin position="16"/>
        <end position="34"/>
    </location>
</feature>
<evidence type="ECO:0000256" key="7">
    <source>
        <dbReference type="SAM" id="Phobius"/>
    </source>
</evidence>
<dbReference type="InterPro" id="IPR027417">
    <property type="entry name" value="P-loop_NTPase"/>
</dbReference>
<comment type="subcellular location">
    <subcellularLocation>
        <location evidence="1">Cell membrane</location>
        <topology evidence="1">Multi-pass membrane protein</topology>
    </subcellularLocation>
</comment>
<feature type="transmembrane region" description="Helical" evidence="7">
    <location>
        <begin position="91"/>
        <end position="111"/>
    </location>
</feature>
<gene>
    <name evidence="8" type="ORF">JMUB3934_1570</name>
</gene>
<evidence type="ECO:0000313" key="8">
    <source>
        <dbReference type="EMBL" id="BBM50272.1"/>
    </source>
</evidence>
<evidence type="ECO:0000256" key="2">
    <source>
        <dbReference type="ARBA" id="ARBA00008806"/>
    </source>
</evidence>
<dbReference type="Pfam" id="PF02534">
    <property type="entry name" value="T4SS-DNA_transf"/>
    <property type="match status" value="1"/>
</dbReference>
<evidence type="ECO:0000256" key="4">
    <source>
        <dbReference type="ARBA" id="ARBA00022692"/>
    </source>
</evidence>
<organism evidence="8 9">
    <name type="scientific">Leptotrichia wadei</name>
    <dbReference type="NCBI Taxonomy" id="157687"/>
    <lineage>
        <taxon>Bacteria</taxon>
        <taxon>Fusobacteriati</taxon>
        <taxon>Fusobacteriota</taxon>
        <taxon>Fusobacteriia</taxon>
        <taxon>Fusobacteriales</taxon>
        <taxon>Leptotrichiaceae</taxon>
        <taxon>Leptotrichia</taxon>
    </lineage>
</organism>
<dbReference type="GO" id="GO:0005886">
    <property type="term" value="C:plasma membrane"/>
    <property type="evidence" value="ECO:0007669"/>
    <property type="project" value="UniProtKB-SubCell"/>
</dbReference>
<dbReference type="Gene3D" id="3.40.50.300">
    <property type="entry name" value="P-loop containing nucleotide triphosphate hydrolases"/>
    <property type="match status" value="1"/>
</dbReference>
<accession>A0A510KF10</accession>
<protein>
    <submittedName>
        <fullName evidence="8">TRAG family protein</fullName>
    </submittedName>
</protein>
<keyword evidence="5 7" id="KW-1133">Transmembrane helix</keyword>
<evidence type="ECO:0000256" key="6">
    <source>
        <dbReference type="ARBA" id="ARBA00023136"/>
    </source>
</evidence>
<dbReference type="InterPro" id="IPR003688">
    <property type="entry name" value="TraG/VirD4"/>
</dbReference>
<evidence type="ECO:0000313" key="9">
    <source>
        <dbReference type="Proteomes" id="UP000321501"/>
    </source>
</evidence>
<evidence type="ECO:0000256" key="3">
    <source>
        <dbReference type="ARBA" id="ARBA00022475"/>
    </source>
</evidence>
<reference evidence="8 9" key="1">
    <citation type="submission" date="2019-07" db="EMBL/GenBank/DDBJ databases">
        <title>Complete Genome Sequence of Leptotrichia wadei Strain JMUB3934.</title>
        <authorList>
            <person name="Watanabe S."/>
            <person name="Cui L."/>
        </authorList>
    </citation>
    <scope>NUCLEOTIDE SEQUENCE [LARGE SCALE GENOMIC DNA]</scope>
    <source>
        <strain evidence="8 9">JMUB3934</strain>
    </source>
</reference>
<keyword evidence="6 7" id="KW-0472">Membrane</keyword>
<dbReference type="Proteomes" id="UP000321501">
    <property type="component" value="Chromosome"/>
</dbReference>
<name>A0A510KF10_9FUSO</name>
<dbReference type="SUPFAM" id="SSF52540">
    <property type="entry name" value="P-loop containing nucleoside triphosphate hydrolases"/>
    <property type="match status" value="1"/>
</dbReference>
<dbReference type="RefSeq" id="WP_146964591.1">
    <property type="nucleotide sequence ID" value="NZ_AP019835.1"/>
</dbReference>
<keyword evidence="3" id="KW-1003">Cell membrane</keyword>
<dbReference type="EMBL" id="AP019835">
    <property type="protein sequence ID" value="BBM50272.1"/>
    <property type="molecule type" value="Genomic_DNA"/>
</dbReference>
<proteinExistence type="inferred from homology"/>
<keyword evidence="4 7" id="KW-0812">Transmembrane</keyword>
<dbReference type="InterPro" id="IPR051539">
    <property type="entry name" value="T4SS-coupling_protein"/>
</dbReference>
<dbReference type="AlphaFoldDB" id="A0A510KF10"/>
<dbReference type="PANTHER" id="PTHR37937:SF1">
    <property type="entry name" value="CONJUGATIVE TRANSFER: DNA TRANSPORT"/>
    <property type="match status" value="1"/>
</dbReference>
<comment type="similarity">
    <text evidence="2">Belongs to the VirD4/TraG family.</text>
</comment>
<sequence length="676" mass="78114">MDKKYKSLRNTKPVKWIFSIMMFILVNITGLMVISTNYMEELEKVNNYATFAKIRRLIKPVIIGKKNQYMYLPSGNWEIVMKKTPRLTSQFQLGMCFIFVGSLVILTMPYWKKKKLKSHGEAEFGTYDDLKKNKKKPSDIDFLSGNENGFVIGYVKTLSGKLKLLYDTSMIHIALFLPTRGGKGVGYIIPSLVAGLKERSTFISDIKKENYELTSWYRAKILKHRILKFEPMSKLSNSYNFLSEVRYGTNYEIEDCRIIGTMIVGEDESKDPFWGDSAKDTISTLTGYVHYREVSNRPEEDPDITDVRVSLNDVISIITNTENSLYRMFAKYLGKPMEEDEYEDEMSKDFILKKKTVERLRKIYTDDESIKALNKGLHPFVAKQFGYLLQNTGENTFKSITSTAKTKLQVFEIPSVVKNIGKSDFRALDLVNSDKPVDLYFVIKPKDIDLLAPLVRIMYIQLTNLLMESLSKKNFNIIFLMDELNAYGRMKPLVKGLGYYAGFGIKMVGIFQGLDQLNSTYDKQGKEVLNGCQIQVFGRPNDEAAPDYISKTLGKETIRVKSRNIGLKGGGNVSEQGKDLLSPSEIRLLPDRKAVVITGYKKPLLLDKLYYYEYPELLKRTQHQPVFFKDGYVIFEAMKGMYEYEHTFRMKEEDFYDDIKYEKIIEKARKKYKSEK</sequence>
<evidence type="ECO:0000256" key="5">
    <source>
        <dbReference type="ARBA" id="ARBA00022989"/>
    </source>
</evidence>